<protein>
    <submittedName>
        <fullName evidence="1">Uncharacterized protein</fullName>
    </submittedName>
</protein>
<dbReference type="EMBL" id="CM026430">
    <property type="protein sequence ID" value="KAG0561607.1"/>
    <property type="molecule type" value="Genomic_DNA"/>
</dbReference>
<accession>A0A8T0GSP9</accession>
<name>A0A8T0GSP9_CERPU</name>
<gene>
    <name evidence="1" type="ORF">KC19_9G077700</name>
</gene>
<dbReference type="AlphaFoldDB" id="A0A8T0GSP9"/>
<keyword evidence="2" id="KW-1185">Reference proteome</keyword>
<proteinExistence type="predicted"/>
<organism evidence="1 2">
    <name type="scientific">Ceratodon purpureus</name>
    <name type="common">Fire moss</name>
    <name type="synonym">Dicranum purpureum</name>
    <dbReference type="NCBI Taxonomy" id="3225"/>
    <lineage>
        <taxon>Eukaryota</taxon>
        <taxon>Viridiplantae</taxon>
        <taxon>Streptophyta</taxon>
        <taxon>Embryophyta</taxon>
        <taxon>Bryophyta</taxon>
        <taxon>Bryophytina</taxon>
        <taxon>Bryopsida</taxon>
        <taxon>Dicranidae</taxon>
        <taxon>Pseudoditrichales</taxon>
        <taxon>Ditrichaceae</taxon>
        <taxon>Ceratodon</taxon>
    </lineage>
</organism>
<sequence>MAMGNPLSLEVINGGNTQLFALKSSKCCALEFDRFRLRIKGRSSARVLRTSRVTSGAMVMVSSLEPIHGGGTQLSVLKGCKCSAFEFGQLRLRIEGRGGARVRVSSSLNGRGIDGVEDGGSDDAAMWLREKLPLQLERDGVEIDASRRIADACADACARFLATGRAFDPMMLMDAMEEEIERRDLRGDEFLPFELGKRAAKVLTERWNALPVAERPKAYRQQAYVNKKDVVDFEKWPKNLNLP</sequence>
<comment type="caution">
    <text evidence="1">The sequence shown here is derived from an EMBL/GenBank/DDBJ whole genome shotgun (WGS) entry which is preliminary data.</text>
</comment>
<evidence type="ECO:0000313" key="2">
    <source>
        <dbReference type="Proteomes" id="UP000822688"/>
    </source>
</evidence>
<reference evidence="1" key="1">
    <citation type="submission" date="2020-06" db="EMBL/GenBank/DDBJ databases">
        <title>WGS assembly of Ceratodon purpureus strain R40.</title>
        <authorList>
            <person name="Carey S.B."/>
            <person name="Jenkins J."/>
            <person name="Shu S."/>
            <person name="Lovell J.T."/>
            <person name="Sreedasyam A."/>
            <person name="Maumus F."/>
            <person name="Tiley G.P."/>
            <person name="Fernandez-Pozo N."/>
            <person name="Barry K."/>
            <person name="Chen C."/>
            <person name="Wang M."/>
            <person name="Lipzen A."/>
            <person name="Daum C."/>
            <person name="Saski C.A."/>
            <person name="Payton A.C."/>
            <person name="Mcbreen J.C."/>
            <person name="Conrad R.E."/>
            <person name="Kollar L.M."/>
            <person name="Olsson S."/>
            <person name="Huttunen S."/>
            <person name="Landis J.B."/>
            <person name="Wickett N.J."/>
            <person name="Johnson M.G."/>
            <person name="Rensing S.A."/>
            <person name="Grimwood J."/>
            <person name="Schmutz J."/>
            <person name="Mcdaniel S.F."/>
        </authorList>
    </citation>
    <scope>NUCLEOTIDE SEQUENCE</scope>
    <source>
        <strain evidence="1">R40</strain>
    </source>
</reference>
<evidence type="ECO:0000313" key="1">
    <source>
        <dbReference type="EMBL" id="KAG0561607.1"/>
    </source>
</evidence>
<dbReference type="Proteomes" id="UP000822688">
    <property type="component" value="Chromosome 9"/>
</dbReference>